<dbReference type="GO" id="GO:0007399">
    <property type="term" value="P:nervous system development"/>
    <property type="evidence" value="ECO:0007669"/>
    <property type="project" value="UniProtKB-KW"/>
</dbReference>
<dbReference type="CDD" id="cd01472">
    <property type="entry name" value="vWA_collagen"/>
    <property type="match status" value="1"/>
</dbReference>
<evidence type="ECO:0000256" key="5">
    <source>
        <dbReference type="ARBA" id="ARBA00022737"/>
    </source>
</evidence>
<evidence type="ECO:0000256" key="2">
    <source>
        <dbReference type="ARBA" id="ARBA00022525"/>
    </source>
</evidence>
<dbReference type="InterPro" id="IPR036609">
    <property type="entry name" value="LCCL_sf"/>
</dbReference>
<dbReference type="SUPFAM" id="SSF53300">
    <property type="entry name" value="vWA-like"/>
    <property type="match status" value="2"/>
</dbReference>
<evidence type="ECO:0000256" key="7">
    <source>
        <dbReference type="ARBA" id="ARBA00023157"/>
    </source>
</evidence>
<evidence type="ECO:0000256" key="11">
    <source>
        <dbReference type="ARBA" id="ARBA00073850"/>
    </source>
</evidence>
<comment type="function">
    <text evidence="9">Promotes matrix assembly and cell adhesiveness. Plays a role in spinal cord formation by regulating the proliferation and differentiation of neural stem cells.</text>
</comment>
<feature type="region of interest" description="Disordered" evidence="12">
    <location>
        <begin position="113"/>
        <end position="191"/>
    </location>
</feature>
<comment type="subunit">
    <text evidence="10">Binds dermatan sulfate and chondroitin sulfate.</text>
</comment>
<proteinExistence type="predicted"/>
<keyword evidence="6" id="KW-0524">Neurogenesis</keyword>
<feature type="domain" description="VWFA" evidence="13">
    <location>
        <begin position="280"/>
        <end position="461"/>
    </location>
</feature>
<dbReference type="PANTHER" id="PTHR24020">
    <property type="entry name" value="COLLAGEN ALPHA"/>
    <property type="match status" value="1"/>
</dbReference>
<dbReference type="FunFam" id="3.40.50.410:FF:000025">
    <property type="entry name" value="Vitrin"/>
    <property type="match status" value="1"/>
</dbReference>
<feature type="non-terminal residue" evidence="15">
    <location>
        <position position="1"/>
    </location>
</feature>
<evidence type="ECO:0000256" key="4">
    <source>
        <dbReference type="ARBA" id="ARBA00022729"/>
    </source>
</evidence>
<feature type="domain" description="VWFA" evidence="13">
    <location>
        <begin position="482"/>
        <end position="651"/>
    </location>
</feature>
<dbReference type="Gene3D" id="3.40.50.410">
    <property type="entry name" value="von Willebrand factor, type A domain"/>
    <property type="match status" value="2"/>
</dbReference>
<evidence type="ECO:0000313" key="15">
    <source>
        <dbReference type="EMBL" id="EOA99364.1"/>
    </source>
</evidence>
<feature type="domain" description="LCCL" evidence="14">
    <location>
        <begin position="1"/>
        <end position="93"/>
    </location>
</feature>
<keyword evidence="2" id="KW-0964">Secreted</keyword>
<dbReference type="AlphaFoldDB" id="R0LD15"/>
<reference evidence="16" key="1">
    <citation type="journal article" date="2013" name="Nat. Genet.">
        <title>The duck genome and transcriptome provide insight into an avian influenza virus reservoir species.</title>
        <authorList>
            <person name="Huang Y."/>
            <person name="Li Y."/>
            <person name="Burt D.W."/>
            <person name="Chen H."/>
            <person name="Zhang Y."/>
            <person name="Qian W."/>
            <person name="Kim H."/>
            <person name="Gan S."/>
            <person name="Zhao Y."/>
            <person name="Li J."/>
            <person name="Yi K."/>
            <person name="Feng H."/>
            <person name="Zhu P."/>
            <person name="Li B."/>
            <person name="Liu Q."/>
            <person name="Fairley S."/>
            <person name="Magor K.E."/>
            <person name="Du Z."/>
            <person name="Hu X."/>
            <person name="Goodman L."/>
            <person name="Tafer H."/>
            <person name="Vignal A."/>
            <person name="Lee T."/>
            <person name="Kim K.W."/>
            <person name="Sheng Z."/>
            <person name="An Y."/>
            <person name="Searle S."/>
            <person name="Herrero J."/>
            <person name="Groenen M.A."/>
            <person name="Crooijmans R.P."/>
            <person name="Faraut T."/>
            <person name="Cai Q."/>
            <person name="Webster R.G."/>
            <person name="Aldridge J.R."/>
            <person name="Warren W.C."/>
            <person name="Bartschat S."/>
            <person name="Kehr S."/>
            <person name="Marz M."/>
            <person name="Stadler P.F."/>
            <person name="Smith J."/>
            <person name="Kraus R.H."/>
            <person name="Zhao Y."/>
            <person name="Ren L."/>
            <person name="Fei J."/>
            <person name="Morisson M."/>
            <person name="Kaiser P."/>
            <person name="Griffin D.K."/>
            <person name="Rao M."/>
            <person name="Pitel F."/>
            <person name="Wang J."/>
            <person name="Li N."/>
        </authorList>
    </citation>
    <scope>NUCLEOTIDE SEQUENCE [LARGE SCALE GENOMIC DNA]</scope>
</reference>
<evidence type="ECO:0000256" key="6">
    <source>
        <dbReference type="ARBA" id="ARBA00022902"/>
    </source>
</evidence>
<dbReference type="Proteomes" id="UP000296049">
    <property type="component" value="Unassembled WGS sequence"/>
</dbReference>
<keyword evidence="5" id="KW-0677">Repeat</keyword>
<accession>R0LD15</accession>
<evidence type="ECO:0000256" key="3">
    <source>
        <dbReference type="ARBA" id="ARBA00022530"/>
    </source>
</evidence>
<dbReference type="GO" id="GO:0010811">
    <property type="term" value="P:positive regulation of cell-substrate adhesion"/>
    <property type="evidence" value="ECO:0007669"/>
    <property type="project" value="TreeGrafter"/>
</dbReference>
<keyword evidence="16" id="KW-1185">Reference proteome</keyword>
<protein>
    <recommendedName>
        <fullName evidence="11">Vitrin</fullName>
    </recommendedName>
</protein>
<evidence type="ECO:0000259" key="14">
    <source>
        <dbReference type="PROSITE" id="PS50820"/>
    </source>
</evidence>
<dbReference type="PRINTS" id="PR00453">
    <property type="entry name" value="VWFADOMAIN"/>
</dbReference>
<dbReference type="PROSITE" id="PS50820">
    <property type="entry name" value="LCCL"/>
    <property type="match status" value="1"/>
</dbReference>
<feature type="non-terminal residue" evidence="15">
    <location>
        <position position="665"/>
    </location>
</feature>
<keyword evidence="4" id="KW-0732">Signal</keyword>
<dbReference type="FunFam" id="3.40.50.410:FF:000009">
    <property type="entry name" value="Putative vitrin"/>
    <property type="match status" value="1"/>
</dbReference>
<evidence type="ECO:0000256" key="12">
    <source>
        <dbReference type="SAM" id="MobiDB-lite"/>
    </source>
</evidence>
<dbReference type="InterPro" id="IPR036465">
    <property type="entry name" value="vWFA_dom_sf"/>
</dbReference>
<gene>
    <name evidence="15" type="ORF">Anapl_13386</name>
</gene>
<comment type="subcellular location">
    <subcellularLocation>
        <location evidence="1">Secreted</location>
        <location evidence="1">Extracellular space</location>
        <location evidence="1">Extracellular matrix</location>
    </subcellularLocation>
</comment>
<dbReference type="FunFam" id="2.170.130.20:FF:000001">
    <property type="entry name" value="Cysteine-rich secretory protein LCCL domain-containing 1"/>
    <property type="match status" value="1"/>
</dbReference>
<dbReference type="Pfam" id="PF03815">
    <property type="entry name" value="LCCL"/>
    <property type="match status" value="1"/>
</dbReference>
<evidence type="ECO:0000256" key="10">
    <source>
        <dbReference type="ARBA" id="ARBA00063385"/>
    </source>
</evidence>
<dbReference type="InterPro" id="IPR002035">
    <property type="entry name" value="VWF_A"/>
</dbReference>
<dbReference type="SUPFAM" id="SSF69848">
    <property type="entry name" value="LCCL domain"/>
    <property type="match status" value="1"/>
</dbReference>
<keyword evidence="3" id="KW-0272">Extracellular matrix</keyword>
<dbReference type="InterPro" id="IPR004043">
    <property type="entry name" value="LCCL"/>
</dbReference>
<evidence type="ECO:0000259" key="13">
    <source>
        <dbReference type="PROSITE" id="PS50234"/>
    </source>
</evidence>
<dbReference type="SMART" id="SM00603">
    <property type="entry name" value="LCCL"/>
    <property type="match status" value="1"/>
</dbReference>
<evidence type="ECO:0000256" key="8">
    <source>
        <dbReference type="ARBA" id="ARBA00023180"/>
    </source>
</evidence>
<dbReference type="Pfam" id="PF00092">
    <property type="entry name" value="VWA"/>
    <property type="match status" value="2"/>
</dbReference>
<name>R0LD15_ANAPL</name>
<sequence>VPQIDCDAKAGKIINPEFIAKCPPGCQDVKYRVYGTDIYASFSSVCGAAIHSGIIDNTGGKILVQKVAGHAGYRGSFSNGVRSLSLPRWRESFLVSEGKPRKGVTYPSTLEYSSSKSTAVKPGKSCEGGDTGRKVDQTSPVPTPTIQLATTTPTPTSTTTDPFTTTPKPTTTPTTTRTTTAAAAVKSRPGLQHRVRDTAFRGPSTSTNNRNILRPSTGIQRQEPVAAFRRPAGSPAHLAMETDLWKPGLSLFDTGFASKEDLNPKPLEATSQGNPSCKVDLSFLMDGSWSIGKRRFQLQKQFLSNVAQALGIGSAGPLMGIVQYGDDPSTEFNLKTYANPKDLRNAIEKIPQKGGLSNVGKALSFVNKNFFSDANGNRGGAPNVVVVMVDGWPTDRVEEASRLARESGINIFFVTIEAAAENEKQNVIEPNFVDKAVCRTNGFYSISVPSWFGLHKIVQPLVKRVCDTDRLVCSKTCLNSADIGFVIDGSSSVGTGNFRTVLQFVANISKEFEISDTDTRIGAVQYTYEQRLEFSFDKYSTKQDVLSAIKRISYWSGGTSTGAAISYTSEQLFTKSKPNKRKIMILITDGRSYDDVRVPAMTAHQNGVIAYSIGVAWAAQDELEAIATDPDKEHSFFVDEFDNLYQFVNPLIQNICTEFNSQPRN</sequence>
<dbReference type="SMART" id="SM00327">
    <property type="entry name" value="VWA"/>
    <property type="match status" value="2"/>
</dbReference>
<evidence type="ECO:0000256" key="1">
    <source>
        <dbReference type="ARBA" id="ARBA00004498"/>
    </source>
</evidence>
<keyword evidence="8" id="KW-0325">Glycoprotein</keyword>
<evidence type="ECO:0000313" key="16">
    <source>
        <dbReference type="Proteomes" id="UP000296049"/>
    </source>
</evidence>
<dbReference type="InterPro" id="IPR050525">
    <property type="entry name" value="ECM_Assembly_Org"/>
</dbReference>
<dbReference type="EMBL" id="KB743336">
    <property type="protein sequence ID" value="EOA99364.1"/>
    <property type="molecule type" value="Genomic_DNA"/>
</dbReference>
<dbReference type="GO" id="GO:0005614">
    <property type="term" value="C:interstitial matrix"/>
    <property type="evidence" value="ECO:0007669"/>
    <property type="project" value="TreeGrafter"/>
</dbReference>
<evidence type="ECO:0000256" key="9">
    <source>
        <dbReference type="ARBA" id="ARBA00060310"/>
    </source>
</evidence>
<organism evidence="15 16">
    <name type="scientific">Anas platyrhynchos</name>
    <name type="common">Mallard</name>
    <name type="synonym">Anas boschas</name>
    <dbReference type="NCBI Taxonomy" id="8839"/>
    <lineage>
        <taxon>Eukaryota</taxon>
        <taxon>Metazoa</taxon>
        <taxon>Chordata</taxon>
        <taxon>Craniata</taxon>
        <taxon>Vertebrata</taxon>
        <taxon>Euteleostomi</taxon>
        <taxon>Archelosauria</taxon>
        <taxon>Archosauria</taxon>
        <taxon>Dinosauria</taxon>
        <taxon>Saurischia</taxon>
        <taxon>Theropoda</taxon>
        <taxon>Coelurosauria</taxon>
        <taxon>Aves</taxon>
        <taxon>Neognathae</taxon>
        <taxon>Galloanserae</taxon>
        <taxon>Anseriformes</taxon>
        <taxon>Anatidae</taxon>
        <taxon>Anatinae</taxon>
        <taxon>Anas</taxon>
    </lineage>
</organism>
<dbReference type="GO" id="GO:0030198">
    <property type="term" value="P:extracellular matrix organization"/>
    <property type="evidence" value="ECO:0007669"/>
    <property type="project" value="TreeGrafter"/>
</dbReference>
<feature type="compositionally biased region" description="Low complexity" evidence="12">
    <location>
        <begin position="144"/>
        <end position="180"/>
    </location>
</feature>
<dbReference type="PANTHER" id="PTHR24020:SF23">
    <property type="entry name" value="VITRIN"/>
    <property type="match status" value="1"/>
</dbReference>
<dbReference type="Gene3D" id="2.170.130.20">
    <property type="entry name" value="LCCL-like domain"/>
    <property type="match status" value="1"/>
</dbReference>
<dbReference type="PROSITE" id="PS50234">
    <property type="entry name" value="VWFA"/>
    <property type="match status" value="2"/>
</dbReference>
<keyword evidence="7" id="KW-1015">Disulfide bond</keyword>